<evidence type="ECO:0000256" key="1">
    <source>
        <dbReference type="SAM" id="MobiDB-lite"/>
    </source>
</evidence>
<dbReference type="Proteomes" id="UP000708208">
    <property type="component" value="Unassembled WGS sequence"/>
</dbReference>
<comment type="caution">
    <text evidence="2">The sequence shown here is derived from an EMBL/GenBank/DDBJ whole genome shotgun (WGS) entry which is preliminary data.</text>
</comment>
<feature type="compositionally biased region" description="Polar residues" evidence="1">
    <location>
        <begin position="98"/>
        <end position="107"/>
    </location>
</feature>
<evidence type="ECO:0000313" key="2">
    <source>
        <dbReference type="EMBL" id="CAG7828203.1"/>
    </source>
</evidence>
<feature type="region of interest" description="Disordered" evidence="1">
    <location>
        <begin position="70"/>
        <end position="107"/>
    </location>
</feature>
<feature type="region of interest" description="Disordered" evidence="1">
    <location>
        <begin position="34"/>
        <end position="56"/>
    </location>
</feature>
<organism evidence="2 3">
    <name type="scientific">Allacma fusca</name>
    <dbReference type="NCBI Taxonomy" id="39272"/>
    <lineage>
        <taxon>Eukaryota</taxon>
        <taxon>Metazoa</taxon>
        <taxon>Ecdysozoa</taxon>
        <taxon>Arthropoda</taxon>
        <taxon>Hexapoda</taxon>
        <taxon>Collembola</taxon>
        <taxon>Symphypleona</taxon>
        <taxon>Sminthuridae</taxon>
        <taxon>Allacma</taxon>
    </lineage>
</organism>
<proteinExistence type="predicted"/>
<evidence type="ECO:0000313" key="3">
    <source>
        <dbReference type="Proteomes" id="UP000708208"/>
    </source>
</evidence>
<name>A0A8J2L8Q3_9HEXA</name>
<feature type="non-terminal residue" evidence="2">
    <location>
        <position position="1"/>
    </location>
</feature>
<keyword evidence="3" id="KW-1185">Reference proteome</keyword>
<reference evidence="2" key="1">
    <citation type="submission" date="2021-06" db="EMBL/GenBank/DDBJ databases">
        <authorList>
            <person name="Hodson N. C."/>
            <person name="Mongue J. A."/>
            <person name="Jaron S. K."/>
        </authorList>
    </citation>
    <scope>NUCLEOTIDE SEQUENCE</scope>
</reference>
<feature type="non-terminal residue" evidence="2">
    <location>
        <position position="107"/>
    </location>
</feature>
<gene>
    <name evidence="2" type="ORF">AFUS01_LOCUS38148</name>
</gene>
<dbReference type="AlphaFoldDB" id="A0A8J2L8Q3"/>
<accession>A0A8J2L8Q3</accession>
<sequence length="107" mass="11191">DGPGVVNSSSSSSLNIESALECFDFLDSVVVEEGDDSYVPSASPPPPSESPTVGSNRIFNVSERYARHRPSTEIIDPKMTARTTDSGISSLGGHTHSRSPSPARSAG</sequence>
<dbReference type="EMBL" id="CAJVCH010546541">
    <property type="protein sequence ID" value="CAG7828203.1"/>
    <property type="molecule type" value="Genomic_DNA"/>
</dbReference>
<protein>
    <submittedName>
        <fullName evidence="2">Uncharacterized protein</fullName>
    </submittedName>
</protein>